<dbReference type="CDD" id="cd05327">
    <property type="entry name" value="retinol-DH_like_SDR_c_like"/>
    <property type="match status" value="1"/>
</dbReference>
<proteinExistence type="inferred from homology"/>
<dbReference type="Proteomes" id="UP000029507">
    <property type="component" value="Chromosome"/>
</dbReference>
<name>A0A089LW67_9BACL</name>
<accession>A0A089LW67</accession>
<keyword evidence="5" id="KW-1185">Reference proteome</keyword>
<dbReference type="EMBL" id="CP009286">
    <property type="protein sequence ID" value="AIQ63458.1"/>
    <property type="molecule type" value="Genomic_DNA"/>
</dbReference>
<comment type="similarity">
    <text evidence="1">Belongs to the short-chain dehydrogenases/reductases (SDR) family.</text>
</comment>
<dbReference type="Pfam" id="PF00106">
    <property type="entry name" value="adh_short"/>
    <property type="match status" value="1"/>
</dbReference>
<dbReference type="AlphaFoldDB" id="A0A089LW67"/>
<dbReference type="GO" id="GO:0016491">
    <property type="term" value="F:oxidoreductase activity"/>
    <property type="evidence" value="ECO:0007669"/>
    <property type="project" value="UniProtKB-KW"/>
</dbReference>
<protein>
    <recommendedName>
        <fullName evidence="3">Probable oxidoreductase</fullName>
    </recommendedName>
</protein>
<dbReference type="FunFam" id="3.40.50.720:FF:000594">
    <property type="entry name" value="Short-chain oxidoreductase"/>
    <property type="match status" value="1"/>
</dbReference>
<dbReference type="InterPro" id="IPR002347">
    <property type="entry name" value="SDR_fam"/>
</dbReference>
<dbReference type="PANTHER" id="PTHR24320">
    <property type="entry name" value="RETINOL DEHYDROGENASE"/>
    <property type="match status" value="1"/>
</dbReference>
<keyword evidence="2" id="KW-0560">Oxidoreductase</keyword>
<evidence type="ECO:0000313" key="5">
    <source>
        <dbReference type="Proteomes" id="UP000029507"/>
    </source>
</evidence>
<dbReference type="NCBIfam" id="NF004845">
    <property type="entry name" value="PRK06196.1"/>
    <property type="match status" value="1"/>
</dbReference>
<dbReference type="SUPFAM" id="SSF51735">
    <property type="entry name" value="NAD(P)-binding Rossmann-fold domains"/>
    <property type="match status" value="1"/>
</dbReference>
<evidence type="ECO:0000256" key="1">
    <source>
        <dbReference type="ARBA" id="ARBA00006484"/>
    </source>
</evidence>
<dbReference type="STRING" id="169760.PSTEL_10555"/>
<dbReference type="RefSeq" id="WP_038695006.1">
    <property type="nucleotide sequence ID" value="NZ_CP009286.1"/>
</dbReference>
<dbReference type="PANTHER" id="PTHR24320:SF148">
    <property type="entry name" value="NAD(P)-BINDING ROSSMANN-FOLD SUPERFAMILY PROTEIN"/>
    <property type="match status" value="1"/>
</dbReference>
<dbReference type="Gene3D" id="3.40.50.720">
    <property type="entry name" value="NAD(P)-binding Rossmann-like Domain"/>
    <property type="match status" value="1"/>
</dbReference>
<dbReference type="InterPro" id="IPR036291">
    <property type="entry name" value="NAD(P)-bd_dom_sf"/>
</dbReference>
<dbReference type="HOGENOM" id="CLU_010194_44_0_9"/>
<evidence type="ECO:0000256" key="2">
    <source>
        <dbReference type="ARBA" id="ARBA00023002"/>
    </source>
</evidence>
<dbReference type="PRINTS" id="PR00081">
    <property type="entry name" value="GDHRDH"/>
</dbReference>
<organism evidence="4 5">
    <name type="scientific">Paenibacillus stellifer</name>
    <dbReference type="NCBI Taxonomy" id="169760"/>
    <lineage>
        <taxon>Bacteria</taxon>
        <taxon>Bacillati</taxon>
        <taxon>Bacillota</taxon>
        <taxon>Bacilli</taxon>
        <taxon>Bacillales</taxon>
        <taxon>Paenibacillaceae</taxon>
        <taxon>Paenibacillus</taxon>
    </lineage>
</organism>
<reference evidence="4 5" key="1">
    <citation type="submission" date="2014-08" db="EMBL/GenBank/DDBJ databases">
        <title>Comparative genomics of the Paenibacillus odorifer group.</title>
        <authorList>
            <person name="den Bakker H.C."/>
            <person name="Tsai Y.-C."/>
            <person name="Martin N."/>
            <person name="Korlach J."/>
            <person name="Wiedmann M."/>
        </authorList>
    </citation>
    <scope>NUCLEOTIDE SEQUENCE [LARGE SCALE GENOMIC DNA]</scope>
    <source>
        <strain evidence="4 5">DSM 14472</strain>
    </source>
</reference>
<gene>
    <name evidence="4" type="ORF">PSTEL_10555</name>
</gene>
<evidence type="ECO:0000256" key="3">
    <source>
        <dbReference type="ARBA" id="ARBA00071493"/>
    </source>
</evidence>
<sequence length="328" mass="35947">MTDNRVQKPIHSGYHAHTTAWEIVDGRDLTGQIAIVTGGYSGIGLETTRALARAGATVLVPVRNLEKGMEALKDIPGVEMDTLDFMDPESIDAFAQRFLETNRPLHMLINSAGIMATPLRRDGRGYESQFSTNHLGHFQLTARLWPALQRAEGARVVSVSSRAHRLGGIDFEDPNYERRDYDKWKAYAQSKTANILFALEMDRRGREKGVRAFSVHPGLIPDTSLGRDLSDAEIGPRPVKDEQGRTISNEVNASFKTVEQGAATSVWCAVSPQLDGLGGVYCEDADIAEAVPADSASSGGVRPWAIDSELAKRLWKLSENLTGARFNL</sequence>
<dbReference type="KEGG" id="pste:PSTEL_10555"/>
<dbReference type="OrthoDB" id="9809821at2"/>
<evidence type="ECO:0000313" key="4">
    <source>
        <dbReference type="EMBL" id="AIQ63458.1"/>
    </source>
</evidence>